<reference evidence="1" key="2">
    <citation type="journal article" date="2015" name="Data Brief">
        <title>Shoot transcriptome of the giant reed, Arundo donax.</title>
        <authorList>
            <person name="Barrero R.A."/>
            <person name="Guerrero F.D."/>
            <person name="Moolhuijzen P."/>
            <person name="Goolsby J.A."/>
            <person name="Tidwell J."/>
            <person name="Bellgard S.E."/>
            <person name="Bellgard M.I."/>
        </authorList>
    </citation>
    <scope>NUCLEOTIDE SEQUENCE</scope>
    <source>
        <tissue evidence="1">Shoot tissue taken approximately 20 cm above the soil surface</tissue>
    </source>
</reference>
<evidence type="ECO:0000313" key="1">
    <source>
        <dbReference type="EMBL" id="JAD57863.1"/>
    </source>
</evidence>
<dbReference type="EMBL" id="GBRH01240032">
    <property type="protein sequence ID" value="JAD57863.1"/>
    <property type="molecule type" value="Transcribed_RNA"/>
</dbReference>
<organism evidence="1">
    <name type="scientific">Arundo donax</name>
    <name type="common">Giant reed</name>
    <name type="synonym">Donax arundinaceus</name>
    <dbReference type="NCBI Taxonomy" id="35708"/>
    <lineage>
        <taxon>Eukaryota</taxon>
        <taxon>Viridiplantae</taxon>
        <taxon>Streptophyta</taxon>
        <taxon>Embryophyta</taxon>
        <taxon>Tracheophyta</taxon>
        <taxon>Spermatophyta</taxon>
        <taxon>Magnoliopsida</taxon>
        <taxon>Liliopsida</taxon>
        <taxon>Poales</taxon>
        <taxon>Poaceae</taxon>
        <taxon>PACMAD clade</taxon>
        <taxon>Arundinoideae</taxon>
        <taxon>Arundineae</taxon>
        <taxon>Arundo</taxon>
    </lineage>
</organism>
<name>A0A0A9B6T4_ARUDO</name>
<protein>
    <submittedName>
        <fullName evidence="1">Uncharacterized protein</fullName>
    </submittedName>
</protein>
<sequence length="39" mass="4371">MHLSLVFYFQLNSNLQLKNKIFHASAITTGAKHINVSIA</sequence>
<reference evidence="1" key="1">
    <citation type="submission" date="2014-09" db="EMBL/GenBank/DDBJ databases">
        <authorList>
            <person name="Magalhaes I.L.F."/>
            <person name="Oliveira U."/>
            <person name="Santos F.R."/>
            <person name="Vidigal T.H.D.A."/>
            <person name="Brescovit A.D."/>
            <person name="Santos A.J."/>
        </authorList>
    </citation>
    <scope>NUCLEOTIDE SEQUENCE</scope>
    <source>
        <tissue evidence="1">Shoot tissue taken approximately 20 cm above the soil surface</tissue>
    </source>
</reference>
<accession>A0A0A9B6T4</accession>
<proteinExistence type="predicted"/>
<dbReference type="AlphaFoldDB" id="A0A0A9B6T4"/>